<evidence type="ECO:0000313" key="4">
    <source>
        <dbReference type="EMBL" id="KAL3386663.1"/>
    </source>
</evidence>
<feature type="repeat" description="ANK" evidence="3">
    <location>
        <begin position="45"/>
        <end position="77"/>
    </location>
</feature>
<dbReference type="SMART" id="SM00248">
    <property type="entry name" value="ANK"/>
    <property type="match status" value="2"/>
</dbReference>
<gene>
    <name evidence="4" type="ORF">TKK_017860</name>
</gene>
<keyword evidence="1" id="KW-0677">Repeat</keyword>
<organism evidence="4 5">
    <name type="scientific">Trichogramma kaykai</name>
    <dbReference type="NCBI Taxonomy" id="54128"/>
    <lineage>
        <taxon>Eukaryota</taxon>
        <taxon>Metazoa</taxon>
        <taxon>Ecdysozoa</taxon>
        <taxon>Arthropoda</taxon>
        <taxon>Hexapoda</taxon>
        <taxon>Insecta</taxon>
        <taxon>Pterygota</taxon>
        <taxon>Neoptera</taxon>
        <taxon>Endopterygota</taxon>
        <taxon>Hymenoptera</taxon>
        <taxon>Apocrita</taxon>
        <taxon>Proctotrupomorpha</taxon>
        <taxon>Chalcidoidea</taxon>
        <taxon>Trichogrammatidae</taxon>
        <taxon>Trichogramma</taxon>
    </lineage>
</organism>
<sequence length="191" mass="22296">MIDQNSSTRANQSLIVRSIKFHFFGAESLCDEKLPTVQVDARDRMGNTPLHLALEHSRKKILESLLRRGANPNLFNNEGYTPLHVICFKKYDYNLAELFFKIVDDIQQRVQIDAVDYANKTPLHWALESGNKNLPRGYYLPNDELHRPTLPVPVHLARVILPQFLRKKEEEEKKEKNISNFPVYNVEKKKR</sequence>
<dbReference type="Gene3D" id="1.25.40.20">
    <property type="entry name" value="Ankyrin repeat-containing domain"/>
    <property type="match status" value="1"/>
</dbReference>
<dbReference type="InterPro" id="IPR002110">
    <property type="entry name" value="Ankyrin_rpt"/>
</dbReference>
<evidence type="ECO:0000313" key="5">
    <source>
        <dbReference type="Proteomes" id="UP001627154"/>
    </source>
</evidence>
<comment type="caution">
    <text evidence="4">The sequence shown here is derived from an EMBL/GenBank/DDBJ whole genome shotgun (WGS) entry which is preliminary data.</text>
</comment>
<name>A0ABD2W1I5_9HYME</name>
<accession>A0ABD2W1I5</accession>
<keyword evidence="5" id="KW-1185">Reference proteome</keyword>
<evidence type="ECO:0000256" key="2">
    <source>
        <dbReference type="ARBA" id="ARBA00023043"/>
    </source>
</evidence>
<dbReference type="EMBL" id="JBJJXI010000145">
    <property type="protein sequence ID" value="KAL3386663.1"/>
    <property type="molecule type" value="Genomic_DNA"/>
</dbReference>
<evidence type="ECO:0000256" key="3">
    <source>
        <dbReference type="PROSITE-ProRule" id="PRU00023"/>
    </source>
</evidence>
<dbReference type="PANTHER" id="PTHR24134">
    <property type="entry name" value="ANKYRIN REPEAT-CONTAINING PROTEIN DDB_G0279043"/>
    <property type="match status" value="1"/>
</dbReference>
<evidence type="ECO:0000256" key="1">
    <source>
        <dbReference type="ARBA" id="ARBA00022737"/>
    </source>
</evidence>
<reference evidence="4 5" key="1">
    <citation type="journal article" date="2024" name="bioRxiv">
        <title>A reference genome for Trichogramma kaykai: A tiny desert-dwelling parasitoid wasp with competing sex-ratio distorters.</title>
        <authorList>
            <person name="Culotta J."/>
            <person name="Lindsey A.R."/>
        </authorList>
    </citation>
    <scope>NUCLEOTIDE SEQUENCE [LARGE SCALE GENOMIC DNA]</scope>
    <source>
        <strain evidence="4 5">KSX58</strain>
    </source>
</reference>
<dbReference type="AlphaFoldDB" id="A0ABD2W1I5"/>
<dbReference type="Proteomes" id="UP001627154">
    <property type="component" value="Unassembled WGS sequence"/>
</dbReference>
<dbReference type="InterPro" id="IPR036770">
    <property type="entry name" value="Ankyrin_rpt-contain_sf"/>
</dbReference>
<dbReference type="PROSITE" id="PS50297">
    <property type="entry name" value="ANK_REP_REGION"/>
    <property type="match status" value="1"/>
</dbReference>
<protein>
    <submittedName>
        <fullName evidence="4">Uncharacterized protein</fullName>
    </submittedName>
</protein>
<proteinExistence type="predicted"/>
<dbReference type="PROSITE" id="PS50088">
    <property type="entry name" value="ANK_REPEAT"/>
    <property type="match status" value="1"/>
</dbReference>
<dbReference type="PANTHER" id="PTHR24134:SF9">
    <property type="entry name" value="ANKYRIN REPEAT AND SOCS BOX PROTEIN 8"/>
    <property type="match status" value="1"/>
</dbReference>
<keyword evidence="2 3" id="KW-0040">ANK repeat</keyword>
<dbReference type="SUPFAM" id="SSF48403">
    <property type="entry name" value="Ankyrin repeat"/>
    <property type="match status" value="1"/>
</dbReference>
<dbReference type="Pfam" id="PF00023">
    <property type="entry name" value="Ank"/>
    <property type="match status" value="1"/>
</dbReference>